<dbReference type="PANTHER" id="PTHR30606">
    <property type="entry name" value="LIPID A BIOSYNTHESIS LAUROYL ACYLTRANSFERASE"/>
    <property type="match status" value="1"/>
</dbReference>
<evidence type="ECO:0000256" key="2">
    <source>
        <dbReference type="ARBA" id="ARBA00022475"/>
    </source>
</evidence>
<proteinExistence type="predicted"/>
<dbReference type="CDD" id="cd07984">
    <property type="entry name" value="LPLAT_LABLAT-like"/>
    <property type="match status" value="1"/>
</dbReference>
<keyword evidence="2" id="KW-1003">Cell membrane</keyword>
<feature type="region of interest" description="Disordered" evidence="7">
    <location>
        <begin position="1"/>
        <end position="28"/>
    </location>
</feature>
<evidence type="ECO:0000313" key="8">
    <source>
        <dbReference type="EMBL" id="MEC5384186.1"/>
    </source>
</evidence>
<keyword evidence="9" id="KW-1185">Reference proteome</keyword>
<sequence>MSAPGKPLASPPPVSAQPGEQPPAHWAARNERGSPWAMRLMLRLSLALGRWPTRPILWLIAAYFVCAARQARHASRDYLSRVLGHRASLWHVFRHFLCFSTTVHDRVFILNDKGDLFDIRLFGEETMHRMNDEHGGLLLFGAHMGSFDALRAAARNLSGRRITMAMYEENARHISQMLASVDPDAANEILPLGRLDSMLQVQERLAAGQIVGILADRSFGKSEMRPTEVLGADAPLPTGAFRMAALLRVPVFFMVSLYRGGNRYDVHFEPLANFTDYSHAEKEALMETARHHYADLLTRFCREAPYNWFNFFEFWNAGEATTTRTRSRQTSEQPS</sequence>
<evidence type="ECO:0000256" key="3">
    <source>
        <dbReference type="ARBA" id="ARBA00022519"/>
    </source>
</evidence>
<evidence type="ECO:0000256" key="5">
    <source>
        <dbReference type="ARBA" id="ARBA00023136"/>
    </source>
</evidence>
<dbReference type="Pfam" id="PF03279">
    <property type="entry name" value="Lip_A_acyltrans"/>
    <property type="match status" value="1"/>
</dbReference>
<reference evidence="8 9" key="1">
    <citation type="submission" date="2024-01" db="EMBL/GenBank/DDBJ databases">
        <title>Uliginosibacterium soil sp. nov.</title>
        <authorList>
            <person name="Lv Y."/>
        </authorList>
    </citation>
    <scope>NUCLEOTIDE SEQUENCE [LARGE SCALE GENOMIC DNA]</scope>
    <source>
        <strain evidence="8 9">H3</strain>
    </source>
</reference>
<keyword evidence="6" id="KW-0012">Acyltransferase</keyword>
<evidence type="ECO:0000256" key="6">
    <source>
        <dbReference type="ARBA" id="ARBA00023315"/>
    </source>
</evidence>
<keyword evidence="4" id="KW-0808">Transferase</keyword>
<comment type="subcellular location">
    <subcellularLocation>
        <location evidence="1">Cell inner membrane</location>
    </subcellularLocation>
</comment>
<comment type="caution">
    <text evidence="8">The sequence shown here is derived from an EMBL/GenBank/DDBJ whole genome shotgun (WGS) entry which is preliminary data.</text>
</comment>
<evidence type="ECO:0000256" key="4">
    <source>
        <dbReference type="ARBA" id="ARBA00022679"/>
    </source>
</evidence>
<dbReference type="InterPro" id="IPR004960">
    <property type="entry name" value="LipA_acyltrans"/>
</dbReference>
<dbReference type="PIRSF" id="PIRSF028561">
    <property type="entry name" value="Ac_Trasf"/>
    <property type="match status" value="1"/>
</dbReference>
<name>A0ABU6JY44_9RHOO</name>
<accession>A0ABU6JY44</accession>
<keyword evidence="5" id="KW-0472">Membrane</keyword>
<dbReference type="Proteomes" id="UP001331561">
    <property type="component" value="Unassembled WGS sequence"/>
</dbReference>
<dbReference type="EMBL" id="JAYXHS010000001">
    <property type="protein sequence ID" value="MEC5384186.1"/>
    <property type="molecule type" value="Genomic_DNA"/>
</dbReference>
<dbReference type="PANTHER" id="PTHR30606:SF9">
    <property type="entry name" value="LIPID A BIOSYNTHESIS LAUROYLTRANSFERASE"/>
    <property type="match status" value="1"/>
</dbReference>
<evidence type="ECO:0000256" key="7">
    <source>
        <dbReference type="SAM" id="MobiDB-lite"/>
    </source>
</evidence>
<gene>
    <name evidence="8" type="ORF">VVD49_00555</name>
</gene>
<protein>
    <submittedName>
        <fullName evidence="8">Acyl-CoA synthetase</fullName>
    </submittedName>
</protein>
<dbReference type="RefSeq" id="WP_327597169.1">
    <property type="nucleotide sequence ID" value="NZ_JAYXHS010000001.1"/>
</dbReference>
<dbReference type="InterPro" id="IPR014548">
    <property type="entry name" value="Ac_Trasf"/>
</dbReference>
<evidence type="ECO:0000256" key="1">
    <source>
        <dbReference type="ARBA" id="ARBA00004533"/>
    </source>
</evidence>
<organism evidence="8 9">
    <name type="scientific">Uliginosibacterium silvisoli</name>
    <dbReference type="NCBI Taxonomy" id="3114758"/>
    <lineage>
        <taxon>Bacteria</taxon>
        <taxon>Pseudomonadati</taxon>
        <taxon>Pseudomonadota</taxon>
        <taxon>Betaproteobacteria</taxon>
        <taxon>Rhodocyclales</taxon>
        <taxon>Zoogloeaceae</taxon>
        <taxon>Uliginosibacterium</taxon>
    </lineage>
</organism>
<keyword evidence="3" id="KW-0997">Cell inner membrane</keyword>
<evidence type="ECO:0000313" key="9">
    <source>
        <dbReference type="Proteomes" id="UP001331561"/>
    </source>
</evidence>